<evidence type="ECO:0000313" key="3">
    <source>
        <dbReference type="Proteomes" id="UP000234237"/>
    </source>
</evidence>
<dbReference type="Proteomes" id="UP001356080">
    <property type="component" value="Unassembled WGS sequence"/>
</dbReference>
<reference evidence="2 4" key="3">
    <citation type="submission" date="2024-01" db="EMBL/GenBank/DDBJ databases">
        <title>Survival strategy associated with biotechnological potential of Virgibacillus dokdonensis T4.6 isolated from salt-fermented shrimp paste.</title>
        <authorList>
            <person name="Doan T.V."/>
            <person name="Quach N.T."/>
            <person name="Phi Q.-T."/>
        </authorList>
    </citation>
    <scope>NUCLEOTIDE SEQUENCE [LARGE SCALE GENOMIC DNA]</scope>
    <source>
        <strain evidence="2 4">T4.6</strain>
    </source>
</reference>
<organism evidence="1 3">
    <name type="scientific">Virgibacillus dokdonensis</name>
    <dbReference type="NCBI Taxonomy" id="302167"/>
    <lineage>
        <taxon>Bacteria</taxon>
        <taxon>Bacillati</taxon>
        <taxon>Bacillota</taxon>
        <taxon>Bacilli</taxon>
        <taxon>Bacillales</taxon>
        <taxon>Bacillaceae</taxon>
        <taxon>Virgibacillus</taxon>
    </lineage>
</organism>
<reference evidence="3" key="2">
    <citation type="submission" date="2016-11" db="EMBL/GenBank/DDBJ databases">
        <title>Complete genome sequence of Virgibacillus pantothenticus 21D, a halophilic bacterium isolated from the deep hypersaline anoxic basin Discovery in the Mediterranean Sea.</title>
        <authorList>
            <person name="Zeaiter Z."/>
            <person name="Booth J.M."/>
            <person name="Prosdocimi E.M."/>
            <person name="Mapelli F."/>
            <person name="Fusi M."/>
            <person name="Daffonchio D."/>
            <person name="Borin S."/>
            <person name="Crotti E."/>
        </authorList>
    </citation>
    <scope>NUCLEOTIDE SEQUENCE [LARGE SCALE GENOMIC DNA]</scope>
    <source>
        <strain evidence="3">21D</strain>
    </source>
</reference>
<dbReference type="AlphaFoldDB" id="A0A2K9IY30"/>
<gene>
    <name evidence="1" type="ORF">A21D_01245</name>
    <name evidence="2" type="ORF">V2W34_10925</name>
</gene>
<evidence type="ECO:0000313" key="4">
    <source>
        <dbReference type="Proteomes" id="UP001356080"/>
    </source>
</evidence>
<reference evidence="1" key="1">
    <citation type="submission" date="2016-11" db="EMBL/GenBank/DDBJ databases">
        <title>Complete genome sequence of Virgibacillus dokdonensis 21D, a halophilic bacterium isolated from the deep hypersaline anoxic basin Discovery in the Mediterranean Sea.</title>
        <authorList>
            <person name="Zeaiter Z."/>
            <person name="Booth J.M."/>
            <person name="Prosdocimi E.M."/>
            <person name="Mapelli F."/>
            <person name="Fusi M."/>
            <person name="Daffonchio D."/>
            <person name="Borin S."/>
            <person name="Crotti E."/>
        </authorList>
    </citation>
    <scope>NUCLEOTIDE SEQUENCE</scope>
    <source>
        <strain evidence="1">21D</strain>
    </source>
</reference>
<name>A0A2K9IY30_9BACI</name>
<proteinExistence type="predicted"/>
<dbReference type="EMBL" id="JAZHPM010000017">
    <property type="protein sequence ID" value="MEF2292514.1"/>
    <property type="molecule type" value="Genomic_DNA"/>
</dbReference>
<dbReference type="KEGG" id="vpn:A21D_01245"/>
<sequence length="47" mass="5671">MIQEVYGNNDEYDFFLRHFNYESYGQTLDSTGTYLFLENDVAMEYLN</sequence>
<dbReference type="EMBL" id="CP018622">
    <property type="protein sequence ID" value="AUJ24344.1"/>
    <property type="molecule type" value="Genomic_DNA"/>
</dbReference>
<protein>
    <submittedName>
        <fullName evidence="1">Uncharacterized protein</fullName>
    </submittedName>
</protein>
<evidence type="ECO:0000313" key="1">
    <source>
        <dbReference type="EMBL" id="AUJ24344.1"/>
    </source>
</evidence>
<dbReference type="Proteomes" id="UP000234237">
    <property type="component" value="Chromosome"/>
</dbReference>
<keyword evidence="4" id="KW-1185">Reference proteome</keyword>
<evidence type="ECO:0000313" key="2">
    <source>
        <dbReference type="EMBL" id="MEF2292514.1"/>
    </source>
</evidence>
<accession>A0A2K9IY30</accession>
<dbReference type="RefSeq" id="WP_164085375.1">
    <property type="nucleotide sequence ID" value="NZ_CP018622.1"/>
</dbReference>